<accession>A0A6A4HAR4</accession>
<reference evidence="2" key="1">
    <citation type="journal article" date="2019" name="Environ. Microbiol.">
        <title>Fungal ecological strategies reflected in gene transcription - a case study of two litter decomposers.</title>
        <authorList>
            <person name="Barbi F."/>
            <person name="Kohler A."/>
            <person name="Barry K."/>
            <person name="Baskaran P."/>
            <person name="Daum C."/>
            <person name="Fauchery L."/>
            <person name="Ihrmark K."/>
            <person name="Kuo A."/>
            <person name="LaButti K."/>
            <person name="Lipzen A."/>
            <person name="Morin E."/>
            <person name="Grigoriev I.V."/>
            <person name="Henrissat B."/>
            <person name="Lindahl B."/>
            <person name="Martin F."/>
        </authorList>
    </citation>
    <scope>NUCLEOTIDE SEQUENCE</scope>
    <source>
        <strain evidence="2">JB14</strain>
    </source>
</reference>
<dbReference type="Proteomes" id="UP000799118">
    <property type="component" value="Unassembled WGS sequence"/>
</dbReference>
<dbReference type="EMBL" id="ML769542">
    <property type="protein sequence ID" value="KAE9394860.1"/>
    <property type="molecule type" value="Genomic_DNA"/>
</dbReference>
<keyword evidence="3" id="KW-1185">Reference proteome</keyword>
<evidence type="ECO:0000256" key="1">
    <source>
        <dbReference type="SAM" id="MobiDB-lite"/>
    </source>
</evidence>
<dbReference type="AlphaFoldDB" id="A0A6A4HAR4"/>
<gene>
    <name evidence="2" type="ORF">BT96DRAFT_178321</name>
</gene>
<evidence type="ECO:0000313" key="3">
    <source>
        <dbReference type="Proteomes" id="UP000799118"/>
    </source>
</evidence>
<organism evidence="2 3">
    <name type="scientific">Gymnopus androsaceus JB14</name>
    <dbReference type="NCBI Taxonomy" id="1447944"/>
    <lineage>
        <taxon>Eukaryota</taxon>
        <taxon>Fungi</taxon>
        <taxon>Dikarya</taxon>
        <taxon>Basidiomycota</taxon>
        <taxon>Agaricomycotina</taxon>
        <taxon>Agaricomycetes</taxon>
        <taxon>Agaricomycetidae</taxon>
        <taxon>Agaricales</taxon>
        <taxon>Marasmiineae</taxon>
        <taxon>Omphalotaceae</taxon>
        <taxon>Gymnopus</taxon>
    </lineage>
</organism>
<sequence>MQDSLLKGNTLSVLTNCTAVMLMSRLMLHLHKIADKGLYVCHGDTFMRPAESHNPDTTISTLAFHQGSSCLHETTNSGEVAETRDNEIQVVESSVSV</sequence>
<protein>
    <submittedName>
        <fullName evidence="2">Uncharacterized protein</fullName>
    </submittedName>
</protein>
<proteinExistence type="predicted"/>
<name>A0A6A4HAR4_9AGAR</name>
<evidence type="ECO:0000313" key="2">
    <source>
        <dbReference type="EMBL" id="KAE9394860.1"/>
    </source>
</evidence>
<feature type="region of interest" description="Disordered" evidence="1">
    <location>
        <begin position="73"/>
        <end position="97"/>
    </location>
</feature>